<accession>A0A1G2DH86</accession>
<comment type="similarity">
    <text evidence="1 4">Belongs to the D-isomer specific 2-hydroxyacid dehydrogenase family.</text>
</comment>
<dbReference type="CDD" id="cd05301">
    <property type="entry name" value="GDH"/>
    <property type="match status" value="1"/>
</dbReference>
<protein>
    <recommendedName>
        <fullName evidence="9">D-glycerate dehydrogenase</fullName>
    </recommendedName>
</protein>
<sequence>MPTIYVTRKIPDLGLAMLREKGLTLDVSTKDGVLTKEEMLGALSAKPYDGVLCLLTDMINGETFDAVPSAKIFANYAVGFNNIDVAEAKKRGITITNTPGALTNTVAEHAMALILSATARIAEGDRLMRSGTWGGWGPMQLLGSDLNGKTLGVLGAGRIGSRLAYHCQKGFDMNVIYYDVKRNEVFEKETGAQFFASVEEVLRQADVVSIHVPLLDSTKHLINAERLKMMKPTAYLINTSRGPVVDEAALVEVLKSHTIAGAGLDVYENEPKTAPGLTECENAVLTPHIASASVPTRDGMAKLAAENLIAFFDGKTPPNIVQ</sequence>
<dbReference type="InterPro" id="IPR050223">
    <property type="entry name" value="D-isomer_2-hydroxyacid_DH"/>
</dbReference>
<dbReference type="STRING" id="1798665.A2942_03845"/>
<dbReference type="InterPro" id="IPR029753">
    <property type="entry name" value="D-isomer_DH_CS"/>
</dbReference>
<dbReference type="SUPFAM" id="SSF51735">
    <property type="entry name" value="NAD(P)-binding Rossmann-fold domains"/>
    <property type="match status" value="1"/>
</dbReference>
<dbReference type="PANTHER" id="PTHR10996">
    <property type="entry name" value="2-HYDROXYACID DEHYDROGENASE-RELATED"/>
    <property type="match status" value="1"/>
</dbReference>
<organism evidence="7 8">
    <name type="scientific">Candidatus Lloydbacteria bacterium RIFCSPLOWO2_01_FULL_50_20</name>
    <dbReference type="NCBI Taxonomy" id="1798665"/>
    <lineage>
        <taxon>Bacteria</taxon>
        <taxon>Candidatus Lloydiibacteriota</taxon>
    </lineage>
</organism>
<dbReference type="PROSITE" id="PS00670">
    <property type="entry name" value="D_2_HYDROXYACID_DH_2"/>
    <property type="match status" value="1"/>
</dbReference>
<dbReference type="Proteomes" id="UP000178534">
    <property type="component" value="Unassembled WGS sequence"/>
</dbReference>
<dbReference type="SUPFAM" id="SSF52283">
    <property type="entry name" value="Formate/glycerate dehydrogenase catalytic domain-like"/>
    <property type="match status" value="1"/>
</dbReference>
<keyword evidence="3" id="KW-0520">NAD</keyword>
<evidence type="ECO:0000256" key="1">
    <source>
        <dbReference type="ARBA" id="ARBA00005854"/>
    </source>
</evidence>
<dbReference type="InterPro" id="IPR036291">
    <property type="entry name" value="NAD(P)-bd_dom_sf"/>
</dbReference>
<dbReference type="FunFam" id="3.40.50.720:FF:000203">
    <property type="entry name" value="D-3-phosphoglycerate dehydrogenase (SerA)"/>
    <property type="match status" value="1"/>
</dbReference>
<dbReference type="EMBL" id="MHLP01000026">
    <property type="protein sequence ID" value="OGZ12220.1"/>
    <property type="molecule type" value="Genomic_DNA"/>
</dbReference>
<gene>
    <name evidence="7" type="ORF">A2942_03845</name>
</gene>
<comment type="caution">
    <text evidence="7">The sequence shown here is derived from an EMBL/GenBank/DDBJ whole genome shotgun (WGS) entry which is preliminary data.</text>
</comment>
<evidence type="ECO:0000259" key="5">
    <source>
        <dbReference type="Pfam" id="PF00389"/>
    </source>
</evidence>
<dbReference type="AlphaFoldDB" id="A0A1G2DH86"/>
<dbReference type="PANTHER" id="PTHR10996:SF257">
    <property type="entry name" value="GLYOXYLATE REDUCTASE 1"/>
    <property type="match status" value="1"/>
</dbReference>
<dbReference type="PROSITE" id="PS00065">
    <property type="entry name" value="D_2_HYDROXYACID_DH_1"/>
    <property type="match status" value="1"/>
</dbReference>
<proteinExistence type="inferred from homology"/>
<evidence type="ECO:0008006" key="9">
    <source>
        <dbReference type="Google" id="ProtNLM"/>
    </source>
</evidence>
<evidence type="ECO:0000313" key="7">
    <source>
        <dbReference type="EMBL" id="OGZ12220.1"/>
    </source>
</evidence>
<keyword evidence="2 4" id="KW-0560">Oxidoreductase</keyword>
<evidence type="ECO:0000313" key="8">
    <source>
        <dbReference type="Proteomes" id="UP000178534"/>
    </source>
</evidence>
<evidence type="ECO:0000256" key="3">
    <source>
        <dbReference type="ARBA" id="ARBA00023027"/>
    </source>
</evidence>
<name>A0A1G2DH86_9BACT</name>
<dbReference type="GO" id="GO:0005829">
    <property type="term" value="C:cytosol"/>
    <property type="evidence" value="ECO:0007669"/>
    <property type="project" value="TreeGrafter"/>
</dbReference>
<dbReference type="InterPro" id="IPR006140">
    <property type="entry name" value="D-isomer_DH_NAD-bd"/>
</dbReference>
<evidence type="ECO:0000256" key="2">
    <source>
        <dbReference type="ARBA" id="ARBA00023002"/>
    </source>
</evidence>
<dbReference type="Pfam" id="PF00389">
    <property type="entry name" value="2-Hacid_dh"/>
    <property type="match status" value="1"/>
</dbReference>
<dbReference type="GO" id="GO:0008465">
    <property type="term" value="F:hydroxypyruvate reductase (NADH) activity"/>
    <property type="evidence" value="ECO:0007669"/>
    <property type="project" value="TreeGrafter"/>
</dbReference>
<feature type="domain" description="D-isomer specific 2-hydroxyacid dehydrogenase NAD-binding" evidence="6">
    <location>
        <begin position="111"/>
        <end position="290"/>
    </location>
</feature>
<dbReference type="GO" id="GO:0030267">
    <property type="term" value="F:glyoxylate reductase (NADPH) activity"/>
    <property type="evidence" value="ECO:0007669"/>
    <property type="project" value="TreeGrafter"/>
</dbReference>
<dbReference type="InterPro" id="IPR029752">
    <property type="entry name" value="D-isomer_DH_CS1"/>
</dbReference>
<evidence type="ECO:0000259" key="6">
    <source>
        <dbReference type="Pfam" id="PF02826"/>
    </source>
</evidence>
<reference evidence="7 8" key="1">
    <citation type="journal article" date="2016" name="Nat. Commun.">
        <title>Thousands of microbial genomes shed light on interconnected biogeochemical processes in an aquifer system.</title>
        <authorList>
            <person name="Anantharaman K."/>
            <person name="Brown C.T."/>
            <person name="Hug L.A."/>
            <person name="Sharon I."/>
            <person name="Castelle C.J."/>
            <person name="Probst A.J."/>
            <person name="Thomas B.C."/>
            <person name="Singh A."/>
            <person name="Wilkins M.J."/>
            <person name="Karaoz U."/>
            <person name="Brodie E.L."/>
            <person name="Williams K.H."/>
            <person name="Hubbard S.S."/>
            <person name="Banfield J.F."/>
        </authorList>
    </citation>
    <scope>NUCLEOTIDE SEQUENCE [LARGE SCALE GENOMIC DNA]</scope>
</reference>
<dbReference type="InterPro" id="IPR006139">
    <property type="entry name" value="D-isomer_2_OHA_DH_cat_dom"/>
</dbReference>
<feature type="domain" description="D-isomer specific 2-hydroxyacid dehydrogenase catalytic" evidence="5">
    <location>
        <begin position="5"/>
        <end position="321"/>
    </location>
</feature>
<dbReference type="Pfam" id="PF02826">
    <property type="entry name" value="2-Hacid_dh_C"/>
    <property type="match status" value="1"/>
</dbReference>
<evidence type="ECO:0000256" key="4">
    <source>
        <dbReference type="RuleBase" id="RU003719"/>
    </source>
</evidence>
<dbReference type="Gene3D" id="3.40.50.720">
    <property type="entry name" value="NAD(P)-binding Rossmann-like Domain"/>
    <property type="match status" value="2"/>
</dbReference>
<dbReference type="PROSITE" id="PS00671">
    <property type="entry name" value="D_2_HYDROXYACID_DH_3"/>
    <property type="match status" value="1"/>
</dbReference>
<dbReference type="GO" id="GO:0051287">
    <property type="term" value="F:NAD binding"/>
    <property type="evidence" value="ECO:0007669"/>
    <property type="project" value="InterPro"/>
</dbReference>